<sequence>MKKSKQALSYLNKLLVINYETERVFLSVLDQAENPLLKNFLRVAGYERNQFIKSLDSSIRQKGITPTYPEDSLKTDVKLSSGLRKKISSNDNQSALNEIGKIQIKDIEKYKKILNNTDFPDDLEKSLSKQLDTIVNSLYSIEVHKDLLSRNPNTISI</sequence>
<evidence type="ECO:0000313" key="3">
    <source>
        <dbReference type="Proteomes" id="UP001501692"/>
    </source>
</evidence>
<dbReference type="Pfam" id="PF09537">
    <property type="entry name" value="DUF2383"/>
    <property type="match status" value="1"/>
</dbReference>
<evidence type="ECO:0000313" key="2">
    <source>
        <dbReference type="EMBL" id="GAA4963077.1"/>
    </source>
</evidence>
<keyword evidence="3" id="KW-1185">Reference proteome</keyword>
<accession>A0ABP9H7H3</accession>
<reference evidence="3" key="1">
    <citation type="journal article" date="2019" name="Int. J. Syst. Evol. Microbiol.">
        <title>The Global Catalogue of Microorganisms (GCM) 10K type strain sequencing project: providing services to taxonomists for standard genome sequencing and annotation.</title>
        <authorList>
            <consortium name="The Broad Institute Genomics Platform"/>
            <consortium name="The Broad Institute Genome Sequencing Center for Infectious Disease"/>
            <person name="Wu L."/>
            <person name="Ma J."/>
        </authorList>
    </citation>
    <scope>NUCLEOTIDE SEQUENCE [LARGE SCALE GENOMIC DNA]</scope>
    <source>
        <strain evidence="3">JCM 18287</strain>
    </source>
</reference>
<dbReference type="RefSeq" id="WP_345165082.1">
    <property type="nucleotide sequence ID" value="NZ_BAABJK010000004.1"/>
</dbReference>
<protein>
    <recommendedName>
        <fullName evidence="1">DUF2383 domain-containing protein</fullName>
    </recommendedName>
</protein>
<feature type="domain" description="DUF2383" evidence="1">
    <location>
        <begin position="7"/>
        <end position="115"/>
    </location>
</feature>
<comment type="caution">
    <text evidence="2">The sequence shown here is derived from an EMBL/GenBank/DDBJ whole genome shotgun (WGS) entry which is preliminary data.</text>
</comment>
<name>A0ABP9H7H3_9FLAO</name>
<evidence type="ECO:0000259" key="1">
    <source>
        <dbReference type="Pfam" id="PF09537"/>
    </source>
</evidence>
<dbReference type="InterPro" id="IPR012347">
    <property type="entry name" value="Ferritin-like"/>
</dbReference>
<proteinExistence type="predicted"/>
<dbReference type="EMBL" id="BAABJK010000004">
    <property type="protein sequence ID" value="GAA4963077.1"/>
    <property type="molecule type" value="Genomic_DNA"/>
</dbReference>
<organism evidence="2 3">
    <name type="scientific">Algibacter aquimarinus</name>
    <dbReference type="NCBI Taxonomy" id="1136748"/>
    <lineage>
        <taxon>Bacteria</taxon>
        <taxon>Pseudomonadati</taxon>
        <taxon>Bacteroidota</taxon>
        <taxon>Flavobacteriia</taxon>
        <taxon>Flavobacteriales</taxon>
        <taxon>Flavobacteriaceae</taxon>
        <taxon>Algibacter</taxon>
    </lineage>
</organism>
<dbReference type="Proteomes" id="UP001501692">
    <property type="component" value="Unassembled WGS sequence"/>
</dbReference>
<dbReference type="Gene3D" id="1.20.1260.10">
    <property type="match status" value="1"/>
</dbReference>
<dbReference type="InterPro" id="IPR019052">
    <property type="entry name" value="DUF2383"/>
</dbReference>
<gene>
    <name evidence="2" type="ORF">GCM10023315_09290</name>
</gene>